<dbReference type="GO" id="GO:0016787">
    <property type="term" value="F:hydrolase activity"/>
    <property type="evidence" value="ECO:0007669"/>
    <property type="project" value="UniProtKB-KW"/>
</dbReference>
<dbReference type="EMBL" id="QNTQ01000006">
    <property type="protein sequence ID" value="RBI85587.1"/>
    <property type="molecule type" value="Genomic_DNA"/>
</dbReference>
<dbReference type="RefSeq" id="WP_113288845.1">
    <property type="nucleotide sequence ID" value="NZ_QNTQ01000006.1"/>
</dbReference>
<keyword evidence="3" id="KW-1185">Reference proteome</keyword>
<dbReference type="PANTHER" id="PTHR20935:SF0">
    <property type="entry name" value="SERINE_THREONINE-PROTEIN PHOSPHATASE PGAM5, MITOCHONDRIAL"/>
    <property type="match status" value="1"/>
</dbReference>
<dbReference type="SUPFAM" id="SSF53254">
    <property type="entry name" value="Phosphoglycerate mutase-like"/>
    <property type="match status" value="1"/>
</dbReference>
<accession>A0A365UBB1</accession>
<dbReference type="InterPro" id="IPR051021">
    <property type="entry name" value="Mito_Ser/Thr_phosphatase"/>
</dbReference>
<keyword evidence="1" id="KW-0378">Hydrolase</keyword>
<evidence type="ECO:0000256" key="1">
    <source>
        <dbReference type="ARBA" id="ARBA00022801"/>
    </source>
</evidence>
<gene>
    <name evidence="2" type="ORF">DRV85_07575</name>
</gene>
<name>A0A365UBB1_9RHOB</name>
<evidence type="ECO:0000313" key="2">
    <source>
        <dbReference type="EMBL" id="RBI85587.1"/>
    </source>
</evidence>
<evidence type="ECO:0000313" key="3">
    <source>
        <dbReference type="Proteomes" id="UP000253370"/>
    </source>
</evidence>
<dbReference type="Pfam" id="PF00300">
    <property type="entry name" value="His_Phos_1"/>
    <property type="match status" value="1"/>
</dbReference>
<protein>
    <submittedName>
        <fullName evidence="2">Histidine phosphatase family protein</fullName>
    </submittedName>
</protein>
<reference evidence="2 3" key="1">
    <citation type="submission" date="2018-07" db="EMBL/GenBank/DDBJ databases">
        <title>Rhodosalinus sp. strain E84T genomic sequence and assembly.</title>
        <authorList>
            <person name="Liu Z.-W."/>
            <person name="Lu D.-C."/>
        </authorList>
    </citation>
    <scope>NUCLEOTIDE SEQUENCE [LARGE SCALE GENOMIC DNA]</scope>
    <source>
        <strain evidence="2 3">E84</strain>
    </source>
</reference>
<dbReference type="InterPro" id="IPR029033">
    <property type="entry name" value="His_PPase_superfam"/>
</dbReference>
<dbReference type="InterPro" id="IPR013078">
    <property type="entry name" value="His_Pase_superF_clade-1"/>
</dbReference>
<dbReference type="AlphaFoldDB" id="A0A365UBB1"/>
<dbReference type="Proteomes" id="UP000253370">
    <property type="component" value="Unassembled WGS sequence"/>
</dbReference>
<dbReference type="CDD" id="cd07067">
    <property type="entry name" value="HP_PGM_like"/>
    <property type="match status" value="1"/>
</dbReference>
<comment type="caution">
    <text evidence="2">The sequence shown here is derived from an EMBL/GenBank/DDBJ whole genome shotgun (WGS) entry which is preliminary data.</text>
</comment>
<proteinExistence type="predicted"/>
<dbReference type="Gene3D" id="3.40.50.1240">
    <property type="entry name" value="Phosphoglycerate mutase-like"/>
    <property type="match status" value="1"/>
</dbReference>
<sequence length="217" mass="24177">MGEIVLIRHGQANSAARDEESYDRLSALGHRQAAWLGAHLRDAGERYDRVLMGSLRRHRETAGGLGDLGPAPETDPRLNEMDYFNLGKSLRAYRGVPMPEREEEFAAYLSHLLDAWHNAEIMGQETFSDFELRVTDILHEAAEPGRRVLCVTSGGVIGMIVRTLLGLDTEGLARIMLPILNSSVHRLLVTDHGTILAGFNAVPHLERPDRAHARTHY</sequence>
<dbReference type="SMART" id="SM00855">
    <property type="entry name" value="PGAM"/>
    <property type="match status" value="1"/>
</dbReference>
<dbReference type="PANTHER" id="PTHR20935">
    <property type="entry name" value="PHOSPHOGLYCERATE MUTASE-RELATED"/>
    <property type="match status" value="1"/>
</dbReference>
<organism evidence="2 3">
    <name type="scientific">Rhodosalinus halophilus</name>
    <dbReference type="NCBI Taxonomy" id="2259333"/>
    <lineage>
        <taxon>Bacteria</taxon>
        <taxon>Pseudomonadati</taxon>
        <taxon>Pseudomonadota</taxon>
        <taxon>Alphaproteobacteria</taxon>
        <taxon>Rhodobacterales</taxon>
        <taxon>Paracoccaceae</taxon>
        <taxon>Rhodosalinus</taxon>
    </lineage>
</organism>
<dbReference type="OrthoDB" id="280692at2"/>